<gene>
    <name evidence="3" type="ORF">ANN_07124</name>
</gene>
<evidence type="ECO:0000313" key="3">
    <source>
        <dbReference type="EMBL" id="KAJ4445319.1"/>
    </source>
</evidence>
<feature type="region of interest" description="Disordered" evidence="2">
    <location>
        <begin position="81"/>
        <end position="249"/>
    </location>
</feature>
<feature type="compositionally biased region" description="Basic and acidic residues" evidence="2">
    <location>
        <begin position="238"/>
        <end position="249"/>
    </location>
</feature>
<feature type="region of interest" description="Disordered" evidence="2">
    <location>
        <begin position="267"/>
        <end position="287"/>
    </location>
</feature>
<dbReference type="EMBL" id="JAJSOF020000011">
    <property type="protein sequence ID" value="KAJ4445319.1"/>
    <property type="molecule type" value="Genomic_DNA"/>
</dbReference>
<keyword evidence="4" id="KW-1185">Reference proteome</keyword>
<proteinExistence type="predicted"/>
<sequence>MDLREVGYDDRDWINLAQDRDRWRAYAKFRRMVEENKELAARIDGDIQQAQEEVALLRGELADTSRRLDQHLIAANTHLNNASSSSASSTSANATAGVRKKQLHSVSARNLERASKMPANSTTPLNSGAPAAAATARSNTTTSSSSCSATEGVLEWGVSDSGSTGVKGSAAGNARDKSGVEDNVANAASAGNGEKNLSESEGNGPNGRKVSYSGGEGEQDEPVFRPPSPIAGTSSQPDEEKSASDQRAYEDVCMDASSVRRWAKHLEDGNTSIQDEPRSCRPRTASTERSKERVDEFWDAFWLNFLNLDRPNALERRSSCEKRPGKKIILQHDNAWSHTDRVTVKKIRTFGWETLPQSPYSPDLAPSDYHIFGSVKEQLRGQRYQHIPNLTGPVASMTSLCSEIRNKTAGRIDGCHGDCTSVVCATLAKFCEIFVLPSRSKER</sequence>
<evidence type="ECO:0000256" key="1">
    <source>
        <dbReference type="SAM" id="Coils"/>
    </source>
</evidence>
<feature type="coiled-coil region" evidence="1">
    <location>
        <begin position="33"/>
        <end position="67"/>
    </location>
</feature>
<feature type="compositionally biased region" description="Low complexity" evidence="2">
    <location>
        <begin position="81"/>
        <end position="96"/>
    </location>
</feature>
<feature type="compositionally biased region" description="Low complexity" evidence="2">
    <location>
        <begin position="127"/>
        <end position="150"/>
    </location>
</feature>
<dbReference type="PANTHER" id="PTHR46060:SF1">
    <property type="entry name" value="MARINER MOS1 TRANSPOSASE-LIKE PROTEIN"/>
    <property type="match status" value="1"/>
</dbReference>
<dbReference type="InterPro" id="IPR052709">
    <property type="entry name" value="Transposase-MT_Hybrid"/>
</dbReference>
<reference evidence="3 4" key="1">
    <citation type="journal article" date="2022" name="Allergy">
        <title>Genome assembly and annotation of Periplaneta americana reveal a comprehensive cockroach allergen profile.</title>
        <authorList>
            <person name="Wang L."/>
            <person name="Xiong Q."/>
            <person name="Saelim N."/>
            <person name="Wang L."/>
            <person name="Nong W."/>
            <person name="Wan A.T."/>
            <person name="Shi M."/>
            <person name="Liu X."/>
            <person name="Cao Q."/>
            <person name="Hui J.H.L."/>
            <person name="Sookrung N."/>
            <person name="Leung T.F."/>
            <person name="Tungtrongchitr A."/>
            <person name="Tsui S.K.W."/>
        </authorList>
    </citation>
    <scope>NUCLEOTIDE SEQUENCE [LARGE SCALE GENOMIC DNA]</scope>
    <source>
        <strain evidence="3">PWHHKU_190912</strain>
    </source>
</reference>
<protein>
    <submittedName>
        <fullName evidence="3">Uncharacterized protein</fullName>
    </submittedName>
</protein>
<comment type="caution">
    <text evidence="3">The sequence shown here is derived from an EMBL/GenBank/DDBJ whole genome shotgun (WGS) entry which is preliminary data.</text>
</comment>
<name>A0ABQ8TG16_PERAM</name>
<accession>A0ABQ8TG16</accession>
<organism evidence="3 4">
    <name type="scientific">Periplaneta americana</name>
    <name type="common">American cockroach</name>
    <name type="synonym">Blatta americana</name>
    <dbReference type="NCBI Taxonomy" id="6978"/>
    <lineage>
        <taxon>Eukaryota</taxon>
        <taxon>Metazoa</taxon>
        <taxon>Ecdysozoa</taxon>
        <taxon>Arthropoda</taxon>
        <taxon>Hexapoda</taxon>
        <taxon>Insecta</taxon>
        <taxon>Pterygota</taxon>
        <taxon>Neoptera</taxon>
        <taxon>Polyneoptera</taxon>
        <taxon>Dictyoptera</taxon>
        <taxon>Blattodea</taxon>
        <taxon>Blattoidea</taxon>
        <taxon>Blattidae</taxon>
        <taxon>Blattinae</taxon>
        <taxon>Periplaneta</taxon>
    </lineage>
</organism>
<dbReference type="PANTHER" id="PTHR46060">
    <property type="entry name" value="MARINER MOS1 TRANSPOSASE-LIKE PROTEIN"/>
    <property type="match status" value="1"/>
</dbReference>
<dbReference type="InterPro" id="IPR036397">
    <property type="entry name" value="RNaseH_sf"/>
</dbReference>
<evidence type="ECO:0000313" key="4">
    <source>
        <dbReference type="Proteomes" id="UP001148838"/>
    </source>
</evidence>
<dbReference type="Gene3D" id="3.30.420.10">
    <property type="entry name" value="Ribonuclease H-like superfamily/Ribonuclease H"/>
    <property type="match status" value="1"/>
</dbReference>
<dbReference type="Proteomes" id="UP001148838">
    <property type="component" value="Unassembled WGS sequence"/>
</dbReference>
<keyword evidence="1" id="KW-0175">Coiled coil</keyword>
<evidence type="ECO:0000256" key="2">
    <source>
        <dbReference type="SAM" id="MobiDB-lite"/>
    </source>
</evidence>